<dbReference type="Proteomes" id="UP000177958">
    <property type="component" value="Unassembled WGS sequence"/>
</dbReference>
<protein>
    <submittedName>
        <fullName evidence="1">Uncharacterized protein</fullName>
    </submittedName>
</protein>
<sequence>MKPFFIAIGAVVILVLAGAFVLPQPGGTGRTDPDVIADAGMHWHPMLEMYVKGEKIEIPQNIGIGAVHQPMHTHDDLPIIHLEFPGMVRTQDILLGRFFDIWGKDMGSFGTNMMMTVNGKENTEYGNYMMRDGDKIALRYE</sequence>
<evidence type="ECO:0000313" key="2">
    <source>
        <dbReference type="Proteomes" id="UP000177958"/>
    </source>
</evidence>
<dbReference type="EMBL" id="MFKX01000024">
    <property type="protein sequence ID" value="OGG57516.1"/>
    <property type="molecule type" value="Genomic_DNA"/>
</dbReference>
<dbReference type="AlphaFoldDB" id="A0A1F6D7Y9"/>
<accession>A0A1F6D7Y9</accession>
<reference evidence="1 2" key="1">
    <citation type="journal article" date="2016" name="Nat. Commun.">
        <title>Thousands of microbial genomes shed light on interconnected biogeochemical processes in an aquifer system.</title>
        <authorList>
            <person name="Anantharaman K."/>
            <person name="Brown C.T."/>
            <person name="Hug L.A."/>
            <person name="Sharon I."/>
            <person name="Castelle C.J."/>
            <person name="Probst A.J."/>
            <person name="Thomas B.C."/>
            <person name="Singh A."/>
            <person name="Wilkins M.J."/>
            <person name="Karaoz U."/>
            <person name="Brodie E.L."/>
            <person name="Williams K.H."/>
            <person name="Hubbard S.S."/>
            <person name="Banfield J.F."/>
        </authorList>
    </citation>
    <scope>NUCLEOTIDE SEQUENCE [LARGE SCALE GENOMIC DNA]</scope>
</reference>
<comment type="caution">
    <text evidence="1">The sequence shown here is derived from an EMBL/GenBank/DDBJ whole genome shotgun (WGS) entry which is preliminary data.</text>
</comment>
<name>A0A1F6D7Y9_9BACT</name>
<proteinExistence type="predicted"/>
<evidence type="ECO:0000313" key="1">
    <source>
        <dbReference type="EMBL" id="OGG57516.1"/>
    </source>
</evidence>
<gene>
    <name evidence="1" type="ORF">A2853_04060</name>
</gene>
<organism evidence="1 2">
    <name type="scientific">Candidatus Kaiserbacteria bacterium RIFCSPHIGHO2_01_FULL_55_17</name>
    <dbReference type="NCBI Taxonomy" id="1798484"/>
    <lineage>
        <taxon>Bacteria</taxon>
        <taxon>Candidatus Kaiseribacteriota</taxon>
    </lineage>
</organism>